<keyword evidence="1" id="KW-0732">Signal</keyword>
<dbReference type="InterPro" id="IPR038696">
    <property type="entry name" value="IalB_sf"/>
</dbReference>
<dbReference type="Pfam" id="PF06776">
    <property type="entry name" value="IalB"/>
    <property type="match status" value="1"/>
</dbReference>
<reference evidence="3" key="1">
    <citation type="journal article" date="2019" name="Int. J. Syst. Evol. Microbiol.">
        <title>The Global Catalogue of Microorganisms (GCM) 10K type strain sequencing project: providing services to taxonomists for standard genome sequencing and annotation.</title>
        <authorList>
            <consortium name="The Broad Institute Genomics Platform"/>
            <consortium name="The Broad Institute Genome Sequencing Center for Infectious Disease"/>
            <person name="Wu L."/>
            <person name="Ma J."/>
        </authorList>
    </citation>
    <scope>NUCLEOTIDE SEQUENCE [LARGE SCALE GENOMIC DNA]</scope>
    <source>
        <strain evidence="3">JCM 18015</strain>
    </source>
</reference>
<evidence type="ECO:0000256" key="1">
    <source>
        <dbReference type="SAM" id="SignalP"/>
    </source>
</evidence>
<dbReference type="EMBL" id="BAABHW010000001">
    <property type="protein sequence ID" value="GAA5069289.1"/>
    <property type="molecule type" value="Genomic_DNA"/>
</dbReference>
<dbReference type="RefSeq" id="WP_259546225.1">
    <property type="nucleotide sequence ID" value="NZ_BAABHW010000001.1"/>
</dbReference>
<dbReference type="Proteomes" id="UP001499910">
    <property type="component" value="Unassembled WGS sequence"/>
</dbReference>
<dbReference type="InterPro" id="IPR010642">
    <property type="entry name" value="Invasion_prot_B"/>
</dbReference>
<feature type="signal peptide" evidence="1">
    <location>
        <begin position="1"/>
        <end position="26"/>
    </location>
</feature>
<feature type="chain" id="PRO_5045432543" description="Invasion protein IalB, involved in pathogenesis" evidence="1">
    <location>
        <begin position="27"/>
        <end position="213"/>
    </location>
</feature>
<name>A0ABP9L4T7_9RHOB</name>
<protein>
    <recommendedName>
        <fullName evidence="4">Invasion protein IalB, involved in pathogenesis</fullName>
    </recommendedName>
</protein>
<organism evidence="2 3">
    <name type="scientific">[Roseibacterium] beibuensis</name>
    <dbReference type="NCBI Taxonomy" id="1193142"/>
    <lineage>
        <taxon>Bacteria</taxon>
        <taxon>Pseudomonadati</taxon>
        <taxon>Pseudomonadota</taxon>
        <taxon>Alphaproteobacteria</taxon>
        <taxon>Rhodobacterales</taxon>
        <taxon>Roseobacteraceae</taxon>
        <taxon>Roseicyclus</taxon>
    </lineage>
</organism>
<proteinExistence type="predicted"/>
<evidence type="ECO:0008006" key="4">
    <source>
        <dbReference type="Google" id="ProtNLM"/>
    </source>
</evidence>
<gene>
    <name evidence="2" type="ORF">GCM10023209_10890</name>
</gene>
<dbReference type="Gene3D" id="2.60.40.1880">
    <property type="entry name" value="Invasion associated locus B (IalB) protein"/>
    <property type="match status" value="1"/>
</dbReference>
<evidence type="ECO:0000313" key="2">
    <source>
        <dbReference type="EMBL" id="GAA5069289.1"/>
    </source>
</evidence>
<keyword evidence="3" id="KW-1185">Reference proteome</keyword>
<accession>A0ABP9L4T7</accession>
<evidence type="ECO:0000313" key="3">
    <source>
        <dbReference type="Proteomes" id="UP001499910"/>
    </source>
</evidence>
<sequence length="213" mass="22860">MIQIRTISRLIAAAGLLAVTSPAAIAQERSEVEPGEAYVAAEHSDWDVRCIRSAEDAIPERCEMFQLLRDPEGNAVAVFRVNAPLNPTEGHVASAMFMTPIETFLPPGLRLRVDDGEPGAVPFAMCDASGCMARVQMDQETVDMFQAGGDATIQLFALIRDGSGDIAGAPVELTASLRGFTAAYDDMQASHEILMSFIRERQAEAAGEGESDQ</sequence>
<comment type="caution">
    <text evidence="2">The sequence shown here is derived from an EMBL/GenBank/DDBJ whole genome shotgun (WGS) entry which is preliminary data.</text>
</comment>